<accession>A0ACB0YQZ5</accession>
<evidence type="ECO:0000313" key="2">
    <source>
        <dbReference type="Proteomes" id="UP001497535"/>
    </source>
</evidence>
<gene>
    <name evidence="1" type="ORF">MENTE1834_LOCUS15342</name>
</gene>
<dbReference type="EMBL" id="CAVMJV010000017">
    <property type="protein sequence ID" value="CAK5058104.1"/>
    <property type="molecule type" value="Genomic_DNA"/>
</dbReference>
<evidence type="ECO:0000313" key="1">
    <source>
        <dbReference type="EMBL" id="CAK5058104.1"/>
    </source>
</evidence>
<keyword evidence="2" id="KW-1185">Reference proteome</keyword>
<dbReference type="Proteomes" id="UP001497535">
    <property type="component" value="Unassembled WGS sequence"/>
</dbReference>
<name>A0ACB0YQZ5_MELEN</name>
<comment type="caution">
    <text evidence="1">The sequence shown here is derived from an EMBL/GenBank/DDBJ whole genome shotgun (WGS) entry which is preliminary data.</text>
</comment>
<sequence>MSTSAKKRKLKGENESGSESSCARGSSLSSEVEVETEDKFVRVTDQAKTLKIPLLEDGTLEFSSLEHAIPGAYGLKYPTPNSNVKRGVPFNDNKKAFEAPFGGWKGKLFEVIYRRKPPVVGVAPVNGPLLGDVKKYCFFIKIDNLTTCVTRIHKSYFATFRHIEHKKINWGNELLIYSDDGSHFLATVVYINDYWDFILFKADTDVKGDGPPISHSVRAGDEISLYGRGNDGSILGPKKGSLHSSKQFFGENDVYAKFLVGTIQTNDGDSGGAVFDSKGLLAMNVGRTFFPDHPQSIATNKAAYFNPFNFMVLASSMISVVDLERPPSDLNRCEFSPIYQKMARLPPSRTRT</sequence>
<organism evidence="1 2">
    <name type="scientific">Meloidogyne enterolobii</name>
    <name type="common">Root-knot nematode worm</name>
    <name type="synonym">Meloidogyne mayaguensis</name>
    <dbReference type="NCBI Taxonomy" id="390850"/>
    <lineage>
        <taxon>Eukaryota</taxon>
        <taxon>Metazoa</taxon>
        <taxon>Ecdysozoa</taxon>
        <taxon>Nematoda</taxon>
        <taxon>Chromadorea</taxon>
        <taxon>Rhabditida</taxon>
        <taxon>Tylenchina</taxon>
        <taxon>Tylenchomorpha</taxon>
        <taxon>Tylenchoidea</taxon>
        <taxon>Meloidogynidae</taxon>
        <taxon>Meloidogyninae</taxon>
        <taxon>Meloidogyne</taxon>
    </lineage>
</organism>
<proteinExistence type="predicted"/>
<protein>
    <submittedName>
        <fullName evidence="1">Uncharacterized protein</fullName>
    </submittedName>
</protein>
<reference evidence="1" key="1">
    <citation type="submission" date="2023-11" db="EMBL/GenBank/DDBJ databases">
        <authorList>
            <person name="Poullet M."/>
        </authorList>
    </citation>
    <scope>NUCLEOTIDE SEQUENCE</scope>
    <source>
        <strain evidence="1">E1834</strain>
    </source>
</reference>